<dbReference type="InterPro" id="IPR036188">
    <property type="entry name" value="FAD/NAD-bd_sf"/>
</dbReference>
<dbReference type="InterPro" id="IPR006076">
    <property type="entry name" value="FAD-dep_OxRdtase"/>
</dbReference>
<dbReference type="Gene3D" id="3.50.50.60">
    <property type="entry name" value="FAD/NAD(P)-binding domain"/>
    <property type="match status" value="1"/>
</dbReference>
<dbReference type="OrthoDB" id="429143at2759"/>
<dbReference type="PANTHER" id="PTHR13847">
    <property type="entry name" value="SARCOSINE DEHYDROGENASE-RELATED"/>
    <property type="match status" value="1"/>
</dbReference>
<dbReference type="SUPFAM" id="SSF51905">
    <property type="entry name" value="FAD/NAD(P)-binding domain"/>
    <property type="match status" value="1"/>
</dbReference>
<accession>A0A9P5C2Z4</accession>
<gene>
    <name evidence="2" type="ORF">E8E12_001944</name>
</gene>
<dbReference type="Pfam" id="PF01266">
    <property type="entry name" value="DAO"/>
    <property type="match status" value="1"/>
</dbReference>
<comment type="caution">
    <text evidence="2">The sequence shown here is derived from an EMBL/GenBank/DDBJ whole genome shotgun (WGS) entry which is preliminary data.</text>
</comment>
<organism evidence="2 3">
    <name type="scientific">Didymella heteroderae</name>
    <dbReference type="NCBI Taxonomy" id="1769908"/>
    <lineage>
        <taxon>Eukaryota</taxon>
        <taxon>Fungi</taxon>
        <taxon>Dikarya</taxon>
        <taxon>Ascomycota</taxon>
        <taxon>Pezizomycotina</taxon>
        <taxon>Dothideomycetes</taxon>
        <taxon>Pleosporomycetidae</taxon>
        <taxon>Pleosporales</taxon>
        <taxon>Pleosporineae</taxon>
        <taxon>Didymellaceae</taxon>
        <taxon>Didymella</taxon>
    </lineage>
</organism>
<dbReference type="PANTHER" id="PTHR13847:SF279">
    <property type="entry name" value="FAD DEPENDENT OXIDOREDUCTASE DOMAIN-CONTAINING PROTEIN-RELATED"/>
    <property type="match status" value="1"/>
</dbReference>
<evidence type="ECO:0000313" key="3">
    <source>
        <dbReference type="Proteomes" id="UP000758155"/>
    </source>
</evidence>
<name>A0A9P5C2Z4_9PLEO</name>
<reference evidence="2" key="1">
    <citation type="submission" date="2019-04" db="EMBL/GenBank/DDBJ databases">
        <title>Sequencing of skin fungus with MAO and IRED activity.</title>
        <authorList>
            <person name="Marsaioli A.J."/>
            <person name="Bonatto J.M.C."/>
            <person name="Reis Junior O."/>
        </authorList>
    </citation>
    <scope>NUCLEOTIDE SEQUENCE</scope>
    <source>
        <strain evidence="2">28M1</strain>
    </source>
</reference>
<feature type="domain" description="FAD dependent oxidoreductase" evidence="1">
    <location>
        <begin position="37"/>
        <end position="374"/>
    </location>
</feature>
<dbReference type="AlphaFoldDB" id="A0A9P5C2Z4"/>
<dbReference type="GO" id="GO:0005737">
    <property type="term" value="C:cytoplasm"/>
    <property type="evidence" value="ECO:0007669"/>
    <property type="project" value="TreeGrafter"/>
</dbReference>
<evidence type="ECO:0000259" key="1">
    <source>
        <dbReference type="Pfam" id="PF01266"/>
    </source>
</evidence>
<dbReference type="Proteomes" id="UP000758155">
    <property type="component" value="Unassembled WGS sequence"/>
</dbReference>
<dbReference type="EMBL" id="SWKV01000020">
    <property type="protein sequence ID" value="KAF3041497.1"/>
    <property type="molecule type" value="Genomic_DNA"/>
</dbReference>
<sequence>MTRQILPVPNPVTSYWLSEESPLANVCSTPHLPEKCDVAVIGAGMAGVLTAYHILKGTEKSGDRRGLDAEEDRDTKTEGNPSVLLLDARQLCSGATGRNGGHVKVQVNTLLNLPKSGGDGGRKRTQFQTYVSRVILEIKRTVEEESLDCEFELRRSFDVFTDADQASSIYEKYDTARMAGEEWTQNVSWISAVRAEQITSIRGAKGAFSVPAASFWPYKFVTSLLARMVSRWPHRLNVQMHTTVTSLNSSPSSNTLLTERGSITAAKVVLATNAHTAGLLPQFIDKIIPVRGMASHHRPEDLVHPHLSDTYNINFGPDKGVDYLNPRPDGGIVVGGGAWFFAQDVASWRNNVDDAHLFPPRIMAYWRQYMQERFLVGEQVEDLKRSYDRLVVTGNT</sequence>
<evidence type="ECO:0000313" key="2">
    <source>
        <dbReference type="EMBL" id="KAF3041497.1"/>
    </source>
</evidence>
<protein>
    <recommendedName>
        <fullName evidence="1">FAD dependent oxidoreductase domain-containing protein</fullName>
    </recommendedName>
</protein>
<dbReference type="Gene3D" id="3.30.9.10">
    <property type="entry name" value="D-Amino Acid Oxidase, subunit A, domain 2"/>
    <property type="match status" value="1"/>
</dbReference>
<keyword evidence="3" id="KW-1185">Reference proteome</keyword>
<proteinExistence type="predicted"/>